<name>A0AA39WH06_9PEZI</name>
<organism evidence="1 2">
    <name type="scientific">Bombardia bombarda</name>
    <dbReference type="NCBI Taxonomy" id="252184"/>
    <lineage>
        <taxon>Eukaryota</taxon>
        <taxon>Fungi</taxon>
        <taxon>Dikarya</taxon>
        <taxon>Ascomycota</taxon>
        <taxon>Pezizomycotina</taxon>
        <taxon>Sordariomycetes</taxon>
        <taxon>Sordariomycetidae</taxon>
        <taxon>Sordariales</taxon>
        <taxon>Lasiosphaeriaceae</taxon>
        <taxon>Bombardia</taxon>
    </lineage>
</organism>
<protein>
    <submittedName>
        <fullName evidence="1">Uncharacterized protein</fullName>
    </submittedName>
</protein>
<reference evidence="1" key="1">
    <citation type="submission" date="2023-06" db="EMBL/GenBank/DDBJ databases">
        <title>Genome-scale phylogeny and comparative genomics of the fungal order Sordariales.</title>
        <authorList>
            <consortium name="Lawrence Berkeley National Laboratory"/>
            <person name="Hensen N."/>
            <person name="Bonometti L."/>
            <person name="Westerberg I."/>
            <person name="Brannstrom I.O."/>
            <person name="Guillou S."/>
            <person name="Cros-Aarteil S."/>
            <person name="Calhoun S."/>
            <person name="Haridas S."/>
            <person name="Kuo A."/>
            <person name="Mondo S."/>
            <person name="Pangilinan J."/>
            <person name="Riley R."/>
            <person name="LaButti K."/>
            <person name="Andreopoulos B."/>
            <person name="Lipzen A."/>
            <person name="Chen C."/>
            <person name="Yanf M."/>
            <person name="Daum C."/>
            <person name="Ng V."/>
            <person name="Clum A."/>
            <person name="Steindorff A."/>
            <person name="Ohm R."/>
            <person name="Martin F."/>
            <person name="Silar P."/>
            <person name="Natvig D."/>
            <person name="Lalanne C."/>
            <person name="Gautier V."/>
            <person name="Ament-velasquez S.L."/>
            <person name="Kruys A."/>
            <person name="Hutchinson M.I."/>
            <person name="Powell A.J."/>
            <person name="Barry K."/>
            <person name="Miller A.N."/>
            <person name="Grigoriev I.V."/>
            <person name="Debuchy R."/>
            <person name="Gladieux P."/>
            <person name="Thoren M.H."/>
            <person name="Johannesson H."/>
        </authorList>
    </citation>
    <scope>NUCLEOTIDE SEQUENCE</scope>
    <source>
        <strain evidence="1">SMH3391-2</strain>
    </source>
</reference>
<sequence>MARYHEFCLYACIRECICITYCVCAFCGLCMSETRDYSGISAERDRGRKWIGKRKERFS</sequence>
<accession>A0AA39WH06</accession>
<keyword evidence="2" id="KW-1185">Reference proteome</keyword>
<evidence type="ECO:0000313" key="1">
    <source>
        <dbReference type="EMBL" id="KAK0615222.1"/>
    </source>
</evidence>
<evidence type="ECO:0000313" key="2">
    <source>
        <dbReference type="Proteomes" id="UP001174934"/>
    </source>
</evidence>
<proteinExistence type="predicted"/>
<dbReference type="EMBL" id="JAULSR010000007">
    <property type="protein sequence ID" value="KAK0615222.1"/>
    <property type="molecule type" value="Genomic_DNA"/>
</dbReference>
<dbReference type="Proteomes" id="UP001174934">
    <property type="component" value="Unassembled WGS sequence"/>
</dbReference>
<gene>
    <name evidence="1" type="ORF">B0T17DRAFT_541407</name>
</gene>
<dbReference type="AlphaFoldDB" id="A0AA39WH06"/>
<comment type="caution">
    <text evidence="1">The sequence shown here is derived from an EMBL/GenBank/DDBJ whole genome shotgun (WGS) entry which is preliminary data.</text>
</comment>